<dbReference type="AlphaFoldDB" id="A0A498CH13"/>
<feature type="transmembrane region" description="Helical" evidence="6">
    <location>
        <begin position="340"/>
        <end position="360"/>
    </location>
</feature>
<comment type="subcellular location">
    <subcellularLocation>
        <location evidence="1">Membrane</location>
        <topology evidence="1">Multi-pass membrane protein</topology>
    </subcellularLocation>
</comment>
<dbReference type="PANTHER" id="PTHR37422:SF13">
    <property type="entry name" value="LIPOPOLYSACCHARIDE BIOSYNTHESIS PROTEIN PA4999-RELATED"/>
    <property type="match status" value="1"/>
</dbReference>
<evidence type="ECO:0000256" key="3">
    <source>
        <dbReference type="ARBA" id="ARBA00022989"/>
    </source>
</evidence>
<evidence type="ECO:0000256" key="2">
    <source>
        <dbReference type="ARBA" id="ARBA00022692"/>
    </source>
</evidence>
<feature type="transmembrane region" description="Helical" evidence="6">
    <location>
        <begin position="127"/>
        <end position="149"/>
    </location>
</feature>
<evidence type="ECO:0000256" key="6">
    <source>
        <dbReference type="SAM" id="Phobius"/>
    </source>
</evidence>
<feature type="transmembrane region" description="Helical" evidence="6">
    <location>
        <begin position="169"/>
        <end position="186"/>
    </location>
</feature>
<gene>
    <name evidence="9" type="ORF">DFR31_1575</name>
</gene>
<sequence length="469" mass="53141">MRDYTLFLIIMVLVPIILARPWVGIPAWFWVGLMVPHSLTWTFMRTFPIATVIGGTTLVALLLAKDRRPLPLTREMVMLFLFLAYVTMTSYFAVNSSGAWGFWQHFVKILLITFVTPMLIHGQKRIVWVLLVITFSIAFYGFKGGIFTISTGGNYHVLGPRDSFLSGNTYIGIAMLMVLPMILVTARMFHQKWVDLGYPIIQRFSRPIGWGVYGVFWLTAIATLATYSRGALVGVLAIAPFLFINMKKKWLLVVTGFVAISVVGLTVPDRLMDRWQTIQTYEEDTSAMQRIQSWGVSWNMAKESPITGKGFRYSVLGYDWWIQYAEFEGHWRHVLSPHSVYFGLMAQHGFGGLAVFLLLMGFTFMTLNRIRRTARRKTGQIWLAEYAWAIQVGLIGYLVAGAFLDVAYFNLLYAFIALTVIMRRELEEAPQTETAQEEARSARQPWPAANGVSPTGLAPRTVNRSADHG</sequence>
<evidence type="ECO:0000313" key="9">
    <source>
        <dbReference type="EMBL" id="RLK51631.1"/>
    </source>
</evidence>
<feature type="transmembrane region" description="Helical" evidence="6">
    <location>
        <begin position="76"/>
        <end position="94"/>
    </location>
</feature>
<dbReference type="GO" id="GO:0016020">
    <property type="term" value="C:membrane"/>
    <property type="evidence" value="ECO:0007669"/>
    <property type="project" value="UniProtKB-SubCell"/>
</dbReference>
<feature type="transmembrane region" description="Helical" evidence="6">
    <location>
        <begin position="7"/>
        <end position="31"/>
    </location>
</feature>
<feature type="transmembrane region" description="Helical" evidence="6">
    <location>
        <begin position="381"/>
        <end position="400"/>
    </location>
</feature>
<accession>A0A498CH13</accession>
<feature type="transmembrane region" description="Helical" evidence="6">
    <location>
        <begin position="250"/>
        <end position="267"/>
    </location>
</feature>
<evidence type="ECO:0000256" key="5">
    <source>
        <dbReference type="SAM" id="MobiDB-lite"/>
    </source>
</evidence>
<dbReference type="EMBL" id="RCDA01000001">
    <property type="protein sequence ID" value="RLK51631.1"/>
    <property type="molecule type" value="Genomic_DNA"/>
</dbReference>
<dbReference type="NCBIfam" id="TIGR03097">
    <property type="entry name" value="PEP_O_lig_1"/>
    <property type="match status" value="1"/>
</dbReference>
<dbReference type="Pfam" id="PF19358">
    <property type="entry name" value="DUF5935"/>
    <property type="match status" value="1"/>
</dbReference>
<keyword evidence="10" id="KW-1185">Reference proteome</keyword>
<feature type="domain" description="O-antigen ligase-related" evidence="7">
    <location>
        <begin position="215"/>
        <end position="357"/>
    </location>
</feature>
<feature type="transmembrane region" description="Helical" evidence="6">
    <location>
        <begin position="230"/>
        <end position="245"/>
    </location>
</feature>
<dbReference type="Pfam" id="PF04932">
    <property type="entry name" value="Wzy_C"/>
    <property type="match status" value="1"/>
</dbReference>
<evidence type="ECO:0000256" key="4">
    <source>
        <dbReference type="ARBA" id="ARBA00023136"/>
    </source>
</evidence>
<organism evidence="9 10">
    <name type="scientific">Alkalispirillum mobile</name>
    <dbReference type="NCBI Taxonomy" id="85925"/>
    <lineage>
        <taxon>Bacteria</taxon>
        <taxon>Pseudomonadati</taxon>
        <taxon>Pseudomonadota</taxon>
        <taxon>Gammaproteobacteria</taxon>
        <taxon>Chromatiales</taxon>
        <taxon>Ectothiorhodospiraceae</taxon>
        <taxon>Alkalispirillum</taxon>
    </lineage>
</organism>
<dbReference type="OrthoDB" id="9772644at2"/>
<keyword evidence="4 6" id="KW-0472">Membrane</keyword>
<comment type="caution">
    <text evidence="9">The sequence shown here is derived from an EMBL/GenBank/DDBJ whole genome shotgun (WGS) entry which is preliminary data.</text>
</comment>
<dbReference type="Proteomes" id="UP000275461">
    <property type="component" value="Unassembled WGS sequence"/>
</dbReference>
<dbReference type="InterPro" id="IPR007016">
    <property type="entry name" value="O-antigen_ligase-rel_domated"/>
</dbReference>
<dbReference type="InterPro" id="IPR051533">
    <property type="entry name" value="WaaL-like"/>
</dbReference>
<dbReference type="InterPro" id="IPR045979">
    <property type="entry name" value="DUF5935"/>
</dbReference>
<dbReference type="InterPro" id="IPR017528">
    <property type="entry name" value="CHP03097O-antigen_lig-rel"/>
</dbReference>
<reference evidence="9 10" key="1">
    <citation type="submission" date="2018-10" db="EMBL/GenBank/DDBJ databases">
        <title>Genomic Encyclopedia of Type Strains, Phase IV (KMG-IV): sequencing the most valuable type-strain genomes for metagenomic binning, comparative biology and taxonomic classification.</title>
        <authorList>
            <person name="Goeker M."/>
        </authorList>
    </citation>
    <scope>NUCLEOTIDE SEQUENCE [LARGE SCALE GENOMIC DNA]</scope>
    <source>
        <strain evidence="9 10">DSM 12769</strain>
    </source>
</reference>
<feature type="transmembrane region" description="Helical" evidence="6">
    <location>
        <begin position="207"/>
        <end position="224"/>
    </location>
</feature>
<keyword evidence="3 6" id="KW-1133">Transmembrane helix</keyword>
<name>A0A498CH13_9GAMM</name>
<keyword evidence="9" id="KW-0436">Ligase</keyword>
<evidence type="ECO:0000313" key="10">
    <source>
        <dbReference type="Proteomes" id="UP000275461"/>
    </source>
</evidence>
<feature type="transmembrane region" description="Helical" evidence="6">
    <location>
        <begin position="100"/>
        <end position="120"/>
    </location>
</feature>
<evidence type="ECO:0000259" key="7">
    <source>
        <dbReference type="Pfam" id="PF04932"/>
    </source>
</evidence>
<feature type="transmembrane region" description="Helical" evidence="6">
    <location>
        <begin position="43"/>
        <end position="64"/>
    </location>
</feature>
<protein>
    <submittedName>
        <fullName evidence="9">Putative O-glycosylation ligase (Exosortase A-associated)</fullName>
    </submittedName>
</protein>
<evidence type="ECO:0000259" key="8">
    <source>
        <dbReference type="Pfam" id="PF19358"/>
    </source>
</evidence>
<dbReference type="GO" id="GO:0016874">
    <property type="term" value="F:ligase activity"/>
    <property type="evidence" value="ECO:0007669"/>
    <property type="project" value="UniProtKB-KW"/>
</dbReference>
<dbReference type="PANTHER" id="PTHR37422">
    <property type="entry name" value="TEICHURONIC ACID BIOSYNTHESIS PROTEIN TUAE"/>
    <property type="match status" value="1"/>
</dbReference>
<proteinExistence type="predicted"/>
<dbReference type="RefSeq" id="WP_121442028.1">
    <property type="nucleotide sequence ID" value="NZ_RCDA01000001.1"/>
</dbReference>
<evidence type="ECO:0000256" key="1">
    <source>
        <dbReference type="ARBA" id="ARBA00004141"/>
    </source>
</evidence>
<keyword evidence="2 6" id="KW-0812">Transmembrane</keyword>
<feature type="region of interest" description="Disordered" evidence="5">
    <location>
        <begin position="431"/>
        <end position="469"/>
    </location>
</feature>
<feature type="domain" description="DUF5935" evidence="8">
    <location>
        <begin position="1"/>
        <end position="187"/>
    </location>
</feature>